<evidence type="ECO:0000256" key="2">
    <source>
        <dbReference type="ARBA" id="ARBA00009525"/>
    </source>
</evidence>
<dbReference type="PANTHER" id="PTHR12135">
    <property type="entry name" value="DNA REPAIR PROTEIN XP-C / RAD4"/>
    <property type="match status" value="1"/>
</dbReference>
<dbReference type="Gene3D" id="2.20.20.110">
    <property type="entry name" value="Rad4, beta-hairpin domain BHD1"/>
    <property type="match status" value="1"/>
</dbReference>
<evidence type="ECO:0008006" key="12">
    <source>
        <dbReference type="Google" id="ProtNLM"/>
    </source>
</evidence>
<evidence type="ECO:0000259" key="9">
    <source>
        <dbReference type="SMART" id="SM01032"/>
    </source>
</evidence>
<feature type="domain" description="Rad4 beta-hairpin" evidence="9">
    <location>
        <begin position="685"/>
        <end position="759"/>
    </location>
</feature>
<keyword evidence="5" id="KW-0539">Nucleus</keyword>
<dbReference type="SMART" id="SM01030">
    <property type="entry name" value="BHD_1"/>
    <property type="match status" value="1"/>
</dbReference>
<dbReference type="Pfam" id="PF10403">
    <property type="entry name" value="BHD_1"/>
    <property type="match status" value="1"/>
</dbReference>
<dbReference type="InterPro" id="IPR018325">
    <property type="entry name" value="Rad4/PNGase_transGLS-fold"/>
</dbReference>
<proteinExistence type="inferred from homology"/>
<keyword evidence="3" id="KW-0227">DNA damage</keyword>
<comment type="subcellular location">
    <subcellularLocation>
        <location evidence="1">Nucleus</location>
    </subcellularLocation>
</comment>
<gene>
    <name evidence="10" type="ORF">HYFRA_00010030</name>
</gene>
<feature type="region of interest" description="Disordered" evidence="6">
    <location>
        <begin position="173"/>
        <end position="192"/>
    </location>
</feature>
<evidence type="ECO:0000259" key="8">
    <source>
        <dbReference type="SMART" id="SM01031"/>
    </source>
</evidence>
<evidence type="ECO:0000256" key="6">
    <source>
        <dbReference type="SAM" id="MobiDB-lite"/>
    </source>
</evidence>
<feature type="domain" description="Rad4 beta-hairpin" evidence="7">
    <location>
        <begin position="556"/>
        <end position="618"/>
    </location>
</feature>
<dbReference type="AlphaFoldDB" id="A0A9N9PTJ6"/>
<dbReference type="InterPro" id="IPR042488">
    <property type="entry name" value="Rad4_BHD3_sf"/>
</dbReference>
<dbReference type="GO" id="GO:0003684">
    <property type="term" value="F:damaged DNA binding"/>
    <property type="evidence" value="ECO:0007669"/>
    <property type="project" value="InterPro"/>
</dbReference>
<dbReference type="SUPFAM" id="SSF54001">
    <property type="entry name" value="Cysteine proteinases"/>
    <property type="match status" value="1"/>
</dbReference>
<dbReference type="InterPro" id="IPR038765">
    <property type="entry name" value="Papain-like_cys_pep_sf"/>
</dbReference>
<evidence type="ECO:0000256" key="4">
    <source>
        <dbReference type="ARBA" id="ARBA00023204"/>
    </source>
</evidence>
<evidence type="ECO:0000256" key="3">
    <source>
        <dbReference type="ARBA" id="ARBA00022763"/>
    </source>
</evidence>
<organism evidence="10 11">
    <name type="scientific">Hymenoscyphus fraxineus</name>
    <dbReference type="NCBI Taxonomy" id="746836"/>
    <lineage>
        <taxon>Eukaryota</taxon>
        <taxon>Fungi</taxon>
        <taxon>Dikarya</taxon>
        <taxon>Ascomycota</taxon>
        <taxon>Pezizomycotina</taxon>
        <taxon>Leotiomycetes</taxon>
        <taxon>Helotiales</taxon>
        <taxon>Helotiaceae</taxon>
        <taxon>Hymenoscyphus</taxon>
    </lineage>
</organism>
<feature type="region of interest" description="Disordered" evidence="6">
    <location>
        <begin position="1"/>
        <end position="49"/>
    </location>
</feature>
<dbReference type="Pfam" id="PF10404">
    <property type="entry name" value="BHD_2"/>
    <property type="match status" value="1"/>
</dbReference>
<feature type="region of interest" description="Disordered" evidence="6">
    <location>
        <begin position="641"/>
        <end position="665"/>
    </location>
</feature>
<dbReference type="Gene3D" id="3.90.260.10">
    <property type="entry name" value="Transglutaminase-like"/>
    <property type="match status" value="1"/>
</dbReference>
<evidence type="ECO:0000256" key="1">
    <source>
        <dbReference type="ARBA" id="ARBA00004123"/>
    </source>
</evidence>
<keyword evidence="11" id="KW-1185">Reference proteome</keyword>
<feature type="region of interest" description="Disordered" evidence="6">
    <location>
        <begin position="802"/>
        <end position="842"/>
    </location>
</feature>
<feature type="compositionally biased region" description="Basic and acidic residues" evidence="6">
    <location>
        <begin position="368"/>
        <end position="379"/>
    </location>
</feature>
<comment type="caution">
    <text evidence="10">The sequence shown here is derived from an EMBL/GenBank/DDBJ whole genome shotgun (WGS) entry which is preliminary data.</text>
</comment>
<name>A0A9N9PTJ6_9HELO</name>
<feature type="domain" description="Rad4 beta-hairpin" evidence="8">
    <location>
        <begin position="620"/>
        <end position="678"/>
    </location>
</feature>
<sequence>MPPKRKGRPAKTPGGMNDDVKNTGEASASMTRKRASNRRENAGTTARNAVPDVYREMLAESVAEQSNIPERPLKKRRVGSRVAPGAAVAPREQKAIDEEDEFEFEDVLGAEVTNGSSNEDDTSKRQAQTAYRDSDEESDNESFGWNNFDFGTLPQNEEPTGDLELTLKTTETTPAKARASPRRRQSTKAEKVARVETHRMHVLCLLSHIDRRNDWCNDLDVQRALKSLLDKKVLADLRPKSDLSQFGKTEFLKRGLEKVGRLWRAKFTITARGLRRALWADDQEDLENASSSQMSSYKLPDDAEIISDKSDFKAAAKSLKGSRDLGAQLYCALLRSAGLDVRLVFSLQPLSFASGGPSMPKGYVPALKENDTNANDREPQSSSMLPRPAGFGENLPNVPGMYSSPRRRLGHPSAADYNAPEMRPPPPRLPPKPKPKPITESPYPVFWVEVLDEAHQKWLPVDPLVTDTIAKPRAFEPPMADRENNMSYVVAFDDGGNARDVTKRYTKAFNSKTRKTRIEATPGGDKWWRKTMKAYSGGPKTDLDQIEDIELAANEAREPMPKNIMDFKDHPVYALERHLKRNELLVATREVGKVAAGRDSSLPGGKKLENVYRRRDVKIARSADAWYRLGRDIKMGEQPVKTVPAKRRPDDDAFDDGINERPGTNLYTQDQTEIYEAPPVVNGQIPKNSFGNIDVYVSSMVPSGGVHLRHDDASRAARLLGIDYAEALTGFDFKGRHGTAVFKGVVVAIEFREAVEAVIDGFRDERDREREQRRQLAVLNMWKRFVVGLRIKERVDAYAFEGEESDAKHHTADKDEESDESSDEYVDDDVDDDEMGGGFLPE</sequence>
<comment type="similarity">
    <text evidence="2">Belongs to the XPC family.</text>
</comment>
<protein>
    <recommendedName>
        <fullName evidence="12">Rad4-domain-containing protein</fullName>
    </recommendedName>
</protein>
<dbReference type="GO" id="GO:0000111">
    <property type="term" value="C:nucleotide-excision repair factor 2 complex"/>
    <property type="evidence" value="ECO:0007669"/>
    <property type="project" value="TreeGrafter"/>
</dbReference>
<feature type="region of interest" description="Disordered" evidence="6">
    <location>
        <begin position="62"/>
        <end position="142"/>
    </location>
</feature>
<dbReference type="SMART" id="SM01032">
    <property type="entry name" value="BHD_3"/>
    <property type="match status" value="1"/>
</dbReference>
<feature type="compositionally biased region" description="Pro residues" evidence="6">
    <location>
        <begin position="422"/>
        <end position="432"/>
    </location>
</feature>
<dbReference type="GO" id="GO:0006298">
    <property type="term" value="P:mismatch repair"/>
    <property type="evidence" value="ECO:0007669"/>
    <property type="project" value="TreeGrafter"/>
</dbReference>
<dbReference type="SMART" id="SM01031">
    <property type="entry name" value="BHD_2"/>
    <property type="match status" value="1"/>
</dbReference>
<dbReference type="GO" id="GO:0006289">
    <property type="term" value="P:nucleotide-excision repair"/>
    <property type="evidence" value="ECO:0007669"/>
    <property type="project" value="InterPro"/>
</dbReference>
<dbReference type="InterPro" id="IPR018328">
    <property type="entry name" value="Rad4_beta-hairpin_dom3"/>
</dbReference>
<dbReference type="Gene3D" id="3.30.70.2460">
    <property type="entry name" value="Rad4, beta-hairpin domain BHD3"/>
    <property type="match status" value="1"/>
</dbReference>
<reference evidence="10" key="1">
    <citation type="submission" date="2021-07" db="EMBL/GenBank/DDBJ databases">
        <authorList>
            <person name="Durling M."/>
        </authorList>
    </citation>
    <scope>NUCLEOTIDE SEQUENCE</scope>
</reference>
<dbReference type="GO" id="GO:0003697">
    <property type="term" value="F:single-stranded DNA binding"/>
    <property type="evidence" value="ECO:0007669"/>
    <property type="project" value="TreeGrafter"/>
</dbReference>
<dbReference type="InterPro" id="IPR036985">
    <property type="entry name" value="Transglutaminase-like_sf"/>
</dbReference>
<dbReference type="Pfam" id="PF10405">
    <property type="entry name" value="BHD_3"/>
    <property type="match status" value="1"/>
</dbReference>
<evidence type="ECO:0000259" key="7">
    <source>
        <dbReference type="SMART" id="SM01030"/>
    </source>
</evidence>
<evidence type="ECO:0000313" key="10">
    <source>
        <dbReference type="EMBL" id="CAG8953572.1"/>
    </source>
</evidence>
<dbReference type="Pfam" id="PF03835">
    <property type="entry name" value="Rad4"/>
    <property type="match status" value="1"/>
</dbReference>
<keyword evidence="4" id="KW-0234">DNA repair</keyword>
<dbReference type="InterPro" id="IPR018327">
    <property type="entry name" value="BHD_2"/>
</dbReference>
<accession>A0A9N9PTJ6</accession>
<feature type="compositionally biased region" description="Acidic residues" evidence="6">
    <location>
        <begin position="814"/>
        <end position="835"/>
    </location>
</feature>
<dbReference type="PANTHER" id="PTHR12135:SF0">
    <property type="entry name" value="DNA REPAIR PROTEIN COMPLEMENTING XP-C CELLS"/>
    <property type="match status" value="1"/>
</dbReference>
<dbReference type="Gene3D" id="3.30.60.290">
    <property type="entry name" value="Rad4, beta-hairpin domain BHD2"/>
    <property type="match status" value="1"/>
</dbReference>
<dbReference type="GO" id="GO:0071942">
    <property type="term" value="C:XPC complex"/>
    <property type="evidence" value="ECO:0007669"/>
    <property type="project" value="TreeGrafter"/>
</dbReference>
<evidence type="ECO:0000313" key="11">
    <source>
        <dbReference type="Proteomes" id="UP000696280"/>
    </source>
</evidence>
<dbReference type="Proteomes" id="UP000696280">
    <property type="component" value="Unassembled WGS sequence"/>
</dbReference>
<dbReference type="InterPro" id="IPR004583">
    <property type="entry name" value="DNA_repair_Rad4"/>
</dbReference>
<dbReference type="FunFam" id="3.30.70.2460:FF:000001">
    <property type="entry name" value="DNA repair protein Rad4 family"/>
    <property type="match status" value="1"/>
</dbReference>
<feature type="region of interest" description="Disordered" evidence="6">
    <location>
        <begin position="363"/>
        <end position="437"/>
    </location>
</feature>
<evidence type="ECO:0000256" key="5">
    <source>
        <dbReference type="ARBA" id="ARBA00023242"/>
    </source>
</evidence>
<dbReference type="OrthoDB" id="300780at2759"/>
<dbReference type="GO" id="GO:0005737">
    <property type="term" value="C:cytoplasm"/>
    <property type="evidence" value="ECO:0007669"/>
    <property type="project" value="TreeGrafter"/>
</dbReference>
<dbReference type="InterPro" id="IPR018326">
    <property type="entry name" value="Rad4_beta-hairpin_dom1"/>
</dbReference>
<feature type="compositionally biased region" description="Acidic residues" evidence="6">
    <location>
        <begin position="97"/>
        <end position="108"/>
    </location>
</feature>
<dbReference type="EMBL" id="CAJVRL010000051">
    <property type="protein sequence ID" value="CAG8953572.1"/>
    <property type="molecule type" value="Genomic_DNA"/>
</dbReference>